<evidence type="ECO:0000256" key="1">
    <source>
        <dbReference type="ARBA" id="ARBA00001946"/>
    </source>
</evidence>
<evidence type="ECO:0000313" key="16">
    <source>
        <dbReference type="EMBL" id="OXM68054.1"/>
    </source>
</evidence>
<comment type="catalytic activity">
    <reaction evidence="12">
        <text>small RNA 3'-end nucleotide + S-adenosyl-L-methionine = small RNA 3'-end 2'-O-methylnucleotide + S-adenosyl-L-homocysteine + H(+)</text>
        <dbReference type="Rhea" id="RHEA:37887"/>
        <dbReference type="Rhea" id="RHEA-COMP:10415"/>
        <dbReference type="Rhea" id="RHEA-COMP:10416"/>
        <dbReference type="ChEBI" id="CHEBI:15378"/>
        <dbReference type="ChEBI" id="CHEBI:57856"/>
        <dbReference type="ChEBI" id="CHEBI:59789"/>
        <dbReference type="ChEBI" id="CHEBI:74896"/>
        <dbReference type="ChEBI" id="CHEBI:74898"/>
        <dbReference type="EC" id="2.1.1.386"/>
    </reaction>
</comment>
<evidence type="ECO:0000259" key="15">
    <source>
        <dbReference type="Pfam" id="PF14200"/>
    </source>
</evidence>
<feature type="region of interest" description="Disordered" evidence="13">
    <location>
        <begin position="1"/>
        <end position="93"/>
    </location>
</feature>
<dbReference type="SUPFAM" id="SSF53335">
    <property type="entry name" value="S-adenosyl-L-methionine-dependent methyltransferases"/>
    <property type="match status" value="1"/>
</dbReference>
<dbReference type="Pfam" id="PF12623">
    <property type="entry name" value="Hen1_L"/>
    <property type="match status" value="1"/>
</dbReference>
<dbReference type="InterPro" id="IPR024740">
    <property type="entry name" value="Hen1_N"/>
</dbReference>
<dbReference type="Gene3D" id="3.40.50.150">
    <property type="entry name" value="Vaccinia Virus protein VP39"/>
    <property type="match status" value="1"/>
</dbReference>
<accession>A0A229TAV2</accession>
<feature type="domain" description="Ricin B lectin" evidence="15">
    <location>
        <begin position="112"/>
        <end position="169"/>
    </location>
</feature>
<keyword evidence="4 16" id="KW-0489">Methyltransferase</keyword>
<dbReference type="InterPro" id="IPR000772">
    <property type="entry name" value="Ricin_B_lectin"/>
</dbReference>
<organism evidence="16 17">
    <name type="scientific">Amycolatopsis vastitatis</name>
    <dbReference type="NCBI Taxonomy" id="1905142"/>
    <lineage>
        <taxon>Bacteria</taxon>
        <taxon>Bacillati</taxon>
        <taxon>Actinomycetota</taxon>
        <taxon>Actinomycetes</taxon>
        <taxon>Pseudonocardiales</taxon>
        <taxon>Pseudonocardiaceae</taxon>
        <taxon>Amycolatopsis</taxon>
    </lineage>
</organism>
<dbReference type="InterPro" id="IPR035992">
    <property type="entry name" value="Ricin_B-like_lectins"/>
</dbReference>
<feature type="compositionally biased region" description="Low complexity" evidence="13">
    <location>
        <begin position="181"/>
        <end position="191"/>
    </location>
</feature>
<feature type="domain" description="Hen1 N-terminal" evidence="14">
    <location>
        <begin position="213"/>
        <end position="449"/>
    </location>
</feature>
<evidence type="ECO:0000256" key="7">
    <source>
        <dbReference type="ARBA" id="ARBA00022723"/>
    </source>
</evidence>
<dbReference type="EC" id="2.1.1.386" evidence="11"/>
<evidence type="ECO:0000256" key="13">
    <source>
        <dbReference type="SAM" id="MobiDB-lite"/>
    </source>
</evidence>
<evidence type="ECO:0000256" key="10">
    <source>
        <dbReference type="ARBA" id="ARBA00023158"/>
    </source>
</evidence>
<feature type="compositionally biased region" description="Basic and acidic residues" evidence="13">
    <location>
        <begin position="39"/>
        <end position="51"/>
    </location>
</feature>
<dbReference type="Pfam" id="PF14200">
    <property type="entry name" value="RicinB_lectin_2"/>
    <property type="match status" value="1"/>
</dbReference>
<dbReference type="GO" id="GO:0090486">
    <property type="term" value="F:small RNA 2'-O-methyltransferase activity"/>
    <property type="evidence" value="ECO:0007669"/>
    <property type="project" value="UniProtKB-EC"/>
</dbReference>
<dbReference type="Pfam" id="PF13489">
    <property type="entry name" value="Methyltransf_23"/>
    <property type="match status" value="1"/>
</dbReference>
<dbReference type="GO" id="GO:0001510">
    <property type="term" value="P:RNA methylation"/>
    <property type="evidence" value="ECO:0007669"/>
    <property type="project" value="InterPro"/>
</dbReference>
<evidence type="ECO:0000256" key="3">
    <source>
        <dbReference type="ARBA" id="ARBA00021330"/>
    </source>
</evidence>
<dbReference type="NCBIfam" id="TIGR04074">
    <property type="entry name" value="bacter_Hen1"/>
    <property type="match status" value="1"/>
</dbReference>
<evidence type="ECO:0000256" key="5">
    <source>
        <dbReference type="ARBA" id="ARBA00022679"/>
    </source>
</evidence>
<feature type="region of interest" description="Disordered" evidence="13">
    <location>
        <begin position="169"/>
        <end position="207"/>
    </location>
</feature>
<dbReference type="AlphaFoldDB" id="A0A229TAV2"/>
<dbReference type="GO" id="GO:0031047">
    <property type="term" value="P:regulatory ncRNA-mediated gene silencing"/>
    <property type="evidence" value="ECO:0007669"/>
    <property type="project" value="UniProtKB-KW"/>
</dbReference>
<evidence type="ECO:0000256" key="4">
    <source>
        <dbReference type="ARBA" id="ARBA00022603"/>
    </source>
</evidence>
<dbReference type="InterPro" id="IPR029063">
    <property type="entry name" value="SAM-dependent_MTases_sf"/>
</dbReference>
<evidence type="ECO:0000256" key="8">
    <source>
        <dbReference type="ARBA" id="ARBA00022842"/>
    </source>
</evidence>
<evidence type="ECO:0000256" key="12">
    <source>
        <dbReference type="ARBA" id="ARBA00048418"/>
    </source>
</evidence>
<dbReference type="GO" id="GO:0046872">
    <property type="term" value="F:metal ion binding"/>
    <property type="evidence" value="ECO:0007669"/>
    <property type="project" value="UniProtKB-KW"/>
</dbReference>
<dbReference type="InterPro" id="IPR026610">
    <property type="entry name" value="Hen1"/>
</dbReference>
<keyword evidence="10" id="KW-0943">RNA-mediated gene silencing</keyword>
<sequence length="667" mass="72604">MPPGSHPGKPGARQPRESRGPRQPFRRPAATRCSSGHAVRSEAATEREHRHVPSPTHVVAGVPRRWPWPPGSPGTASRTPVVPAPGFLGGRRPVRRDRLRAAVVQWGRHDGANQQFHLEKSPDGHVRLINRFSGMAVEVPAGAKTAGARIGQYHDWGGANQQWQLVPAESVGGSGRRSRTATRVARQSSSRPVTAHAGKPGARSPALRHTGPVLLTITTTRTPATDLGFLLHKHPEKAQSVALSAGNAHVFYPEAAPERCTVALFVEIDPVGLVRGGGTSLTQYVNDRPYAGGSYLAVALRAAFTTALAGRCTARPELVDEPFELEIHVPSLSARGGPEVVHKLFEPLGWRVTTAPIPLDPQFPQWGDSRYVDLRLAGTQRVADALRHLYVLLPALDGDKHYWVGEDEADKLLRAGEGWLAGHPERTLITNRYLERRRAVVNYALSRLAEADDVPAEAEARVTEVPDKPESLASQRHGSVLAALRAAGARRVLDLGCGSGALLRVLESEHSFTEIVGVDVSSSALNLAEKRLKDSTRVTLRQSALTYADPALAGFDAAVLMEVVEHVDQERLPALEHAVFGVAAPRTVVVTTPNAEYNRLFEFLPMGHFRHADHRFEWTRAEFRAWADGVATRRGYDVRYVPIGPEDQESGPPTQMAVFTTHEEVAA</sequence>
<dbReference type="GO" id="GO:0003723">
    <property type="term" value="F:RNA binding"/>
    <property type="evidence" value="ECO:0007669"/>
    <property type="project" value="UniProtKB-KW"/>
</dbReference>
<evidence type="ECO:0000256" key="2">
    <source>
        <dbReference type="ARBA" id="ARBA00009026"/>
    </source>
</evidence>
<dbReference type="SUPFAM" id="SSF50370">
    <property type="entry name" value="Ricin B-like lectins"/>
    <property type="match status" value="1"/>
</dbReference>
<evidence type="ECO:0000256" key="9">
    <source>
        <dbReference type="ARBA" id="ARBA00022884"/>
    </source>
</evidence>
<evidence type="ECO:0000259" key="14">
    <source>
        <dbReference type="Pfam" id="PF12623"/>
    </source>
</evidence>
<name>A0A229TAV2_9PSEU</name>
<keyword evidence="5 16" id="KW-0808">Transferase</keyword>
<comment type="cofactor">
    <cofactor evidence="1">
        <name>Mg(2+)</name>
        <dbReference type="ChEBI" id="CHEBI:18420"/>
    </cofactor>
</comment>
<dbReference type="InterPro" id="IPR038546">
    <property type="entry name" value="Hen1_N_sf"/>
</dbReference>
<keyword evidence="9" id="KW-0694">RNA-binding</keyword>
<comment type="caution">
    <text evidence="16">The sequence shown here is derived from an EMBL/GenBank/DDBJ whole genome shotgun (WGS) entry which is preliminary data.</text>
</comment>
<keyword evidence="7" id="KW-0479">Metal-binding</keyword>
<dbReference type="PANTHER" id="PTHR21404:SF3">
    <property type="entry name" value="SMALL RNA 2'-O-METHYLTRANSFERASE"/>
    <property type="match status" value="1"/>
</dbReference>
<keyword evidence="8" id="KW-0460">Magnesium</keyword>
<reference evidence="17" key="1">
    <citation type="submission" date="2017-07" db="EMBL/GenBank/DDBJ databases">
        <title>Comparative genome mining reveals phylogenetic distribution patterns of secondary metabolites in Amycolatopsis.</title>
        <authorList>
            <person name="Adamek M."/>
            <person name="Alanjary M."/>
            <person name="Sales-Ortells H."/>
            <person name="Goodfellow M."/>
            <person name="Bull A.T."/>
            <person name="Kalinowski J."/>
            <person name="Ziemert N."/>
        </authorList>
    </citation>
    <scope>NUCLEOTIDE SEQUENCE [LARGE SCALE GENOMIC DNA]</scope>
    <source>
        <strain evidence="17">H5</strain>
    </source>
</reference>
<dbReference type="CDD" id="cd00161">
    <property type="entry name" value="beta-trefoil_Ricin-like"/>
    <property type="match status" value="1"/>
</dbReference>
<proteinExistence type="inferred from homology"/>
<dbReference type="InterPro" id="IPR024026">
    <property type="entry name" value="3'-RNA_MeTfrase_Hen1_bac"/>
</dbReference>
<evidence type="ECO:0000256" key="6">
    <source>
        <dbReference type="ARBA" id="ARBA00022691"/>
    </source>
</evidence>
<dbReference type="Proteomes" id="UP000215199">
    <property type="component" value="Unassembled WGS sequence"/>
</dbReference>
<dbReference type="Gene3D" id="2.80.10.50">
    <property type="match status" value="1"/>
</dbReference>
<protein>
    <recommendedName>
        <fullName evidence="3">Small RNA 2'-O-methyltransferase</fullName>
        <ecNumber evidence="11">2.1.1.386</ecNumber>
    </recommendedName>
</protein>
<gene>
    <name evidence="16" type="ORF">CF165_16920</name>
</gene>
<dbReference type="PANTHER" id="PTHR21404">
    <property type="entry name" value="HEN1"/>
    <property type="match status" value="1"/>
</dbReference>
<evidence type="ECO:0000313" key="17">
    <source>
        <dbReference type="Proteomes" id="UP000215199"/>
    </source>
</evidence>
<evidence type="ECO:0000256" key="11">
    <source>
        <dbReference type="ARBA" id="ARBA00035025"/>
    </source>
</evidence>
<keyword evidence="6" id="KW-0949">S-adenosyl-L-methionine</keyword>
<dbReference type="Gene3D" id="3.30.1610.20">
    <property type="entry name" value="Hen1, N-terminal domain"/>
    <property type="match status" value="1"/>
</dbReference>
<keyword evidence="17" id="KW-1185">Reference proteome</keyword>
<dbReference type="EMBL" id="NMUL01000012">
    <property type="protein sequence ID" value="OXM68054.1"/>
    <property type="molecule type" value="Genomic_DNA"/>
</dbReference>
<comment type="similarity">
    <text evidence="2">Belongs to the methyltransferase superfamily. HEN1 family.</text>
</comment>
<dbReference type="CDD" id="cd02440">
    <property type="entry name" value="AdoMet_MTases"/>
    <property type="match status" value="1"/>
</dbReference>